<feature type="domain" description="AAA+ ATPase" evidence="6">
    <location>
        <begin position="189"/>
        <end position="317"/>
    </location>
</feature>
<dbReference type="InterPro" id="IPR025753">
    <property type="entry name" value="AAA_N_dom"/>
</dbReference>
<evidence type="ECO:0000313" key="8">
    <source>
        <dbReference type="Proteomes" id="UP000027138"/>
    </source>
</evidence>
<dbReference type="InterPro" id="IPR003959">
    <property type="entry name" value="ATPase_AAA_core"/>
</dbReference>
<dbReference type="EMBL" id="KK914581">
    <property type="protein sequence ID" value="KDP32533.1"/>
    <property type="molecule type" value="Genomic_DNA"/>
</dbReference>
<reference evidence="7 8" key="1">
    <citation type="journal article" date="2014" name="PLoS ONE">
        <title>Global Analysis of Gene Expression Profiles in Physic Nut (Jatropha curcas L.) Seedlings Exposed to Salt Stress.</title>
        <authorList>
            <person name="Zhang L."/>
            <person name="Zhang C."/>
            <person name="Wu P."/>
            <person name="Chen Y."/>
            <person name="Li M."/>
            <person name="Jiang H."/>
            <person name="Wu G."/>
        </authorList>
    </citation>
    <scope>NUCLEOTIDE SEQUENCE [LARGE SCALE GENOMIC DNA]</scope>
    <source>
        <strain evidence="8">cv. GZQX0401</strain>
        <tissue evidence="7">Young leaves</tissue>
    </source>
</reference>
<dbReference type="Proteomes" id="UP000027138">
    <property type="component" value="Unassembled WGS sequence"/>
</dbReference>
<organism evidence="7 8">
    <name type="scientific">Jatropha curcas</name>
    <name type="common">Barbados nut</name>
    <dbReference type="NCBI Taxonomy" id="180498"/>
    <lineage>
        <taxon>Eukaryota</taxon>
        <taxon>Viridiplantae</taxon>
        <taxon>Streptophyta</taxon>
        <taxon>Embryophyta</taxon>
        <taxon>Tracheophyta</taxon>
        <taxon>Spermatophyta</taxon>
        <taxon>Magnoliopsida</taxon>
        <taxon>eudicotyledons</taxon>
        <taxon>Gunneridae</taxon>
        <taxon>Pentapetalae</taxon>
        <taxon>rosids</taxon>
        <taxon>fabids</taxon>
        <taxon>Malpighiales</taxon>
        <taxon>Euphorbiaceae</taxon>
        <taxon>Crotonoideae</taxon>
        <taxon>Jatropheae</taxon>
        <taxon>Jatropha</taxon>
    </lineage>
</organism>
<dbReference type="Pfam" id="PF14363">
    <property type="entry name" value="AAA_assoc"/>
    <property type="match status" value="1"/>
</dbReference>
<comment type="catalytic activity">
    <reaction evidence="5">
        <text>ATP + H2O = ADP + phosphate + H(+)</text>
        <dbReference type="Rhea" id="RHEA:13065"/>
        <dbReference type="ChEBI" id="CHEBI:15377"/>
        <dbReference type="ChEBI" id="CHEBI:15378"/>
        <dbReference type="ChEBI" id="CHEBI:30616"/>
        <dbReference type="ChEBI" id="CHEBI:43474"/>
        <dbReference type="ChEBI" id="CHEBI:456216"/>
    </reaction>
</comment>
<protein>
    <recommendedName>
        <fullName evidence="6">AAA+ ATPase domain-containing protein</fullName>
    </recommendedName>
</protein>
<dbReference type="GO" id="GO:0005524">
    <property type="term" value="F:ATP binding"/>
    <property type="evidence" value="ECO:0007669"/>
    <property type="project" value="InterPro"/>
</dbReference>
<dbReference type="GO" id="GO:0006950">
    <property type="term" value="P:response to stress"/>
    <property type="evidence" value="ECO:0007669"/>
    <property type="project" value="UniProtKB-ARBA"/>
</dbReference>
<dbReference type="Gene3D" id="3.40.50.300">
    <property type="entry name" value="P-loop containing nucleotide triphosphate hydrolases"/>
    <property type="match status" value="1"/>
</dbReference>
<evidence type="ECO:0000256" key="2">
    <source>
        <dbReference type="ARBA" id="ARBA00007448"/>
    </source>
</evidence>
<evidence type="ECO:0000313" key="7">
    <source>
        <dbReference type="EMBL" id="KDP32533.1"/>
    </source>
</evidence>
<dbReference type="Pfam" id="PF00004">
    <property type="entry name" value="AAA"/>
    <property type="match status" value="1"/>
</dbReference>
<accession>A0A067KBX7</accession>
<keyword evidence="8" id="KW-1185">Reference proteome</keyword>
<dbReference type="Pfam" id="PF25568">
    <property type="entry name" value="AAA_lid_At3g28540"/>
    <property type="match status" value="1"/>
</dbReference>
<evidence type="ECO:0000256" key="1">
    <source>
        <dbReference type="ARBA" id="ARBA00001946"/>
    </source>
</evidence>
<keyword evidence="4" id="KW-0460">Magnesium</keyword>
<dbReference type="GO" id="GO:0016887">
    <property type="term" value="F:ATP hydrolysis activity"/>
    <property type="evidence" value="ECO:0007669"/>
    <property type="project" value="InterPro"/>
</dbReference>
<dbReference type="Gene3D" id="6.10.280.40">
    <property type="match status" value="1"/>
</dbReference>
<dbReference type="SUPFAM" id="SSF52540">
    <property type="entry name" value="P-loop containing nucleoside triphosphate hydrolases"/>
    <property type="match status" value="1"/>
</dbReference>
<dbReference type="InterPro" id="IPR058017">
    <property type="entry name" value="At3g28540-like_C"/>
</dbReference>
<comment type="similarity">
    <text evidence="2">Belongs to the AAA ATPase family. BCS1 subfamily.</text>
</comment>
<dbReference type="OrthoDB" id="10251412at2759"/>
<evidence type="ECO:0000256" key="5">
    <source>
        <dbReference type="ARBA" id="ARBA00049360"/>
    </source>
</evidence>
<dbReference type="STRING" id="180498.A0A067KBX7"/>
<gene>
    <name evidence="7" type="ORF">JCGZ_14736</name>
</gene>
<dbReference type="AlphaFoldDB" id="A0A067KBX7"/>
<sequence length="396" mass="46896">MFSLQNISPAHFSSHQILTIVIEEYQDHHHNQLFQAAHTYLSTIVNASKENKTTTIVKDQEIHDVFRNVQVSWKLVFFKAGHFDFRIQYANSESELRSYQLSFHKKYKEIVLNFYLPYILERKEPRNKVQKLKLSTFDRQWKWEVDDTFDNSTTFKNLVMDAEMKKTVLDDLNMFMKAKEMYGRIGRAWNRSYLFYGPSGSGKSSLIAAMANHIKYDIYELDPSIWCQPYLNFHRLMDDIPNRSILVIKDIDCNVQPENHNQDQKETLQLLQVTDGLWSHCRNEYMIIFTARDKERVNPALMSYGRIDMHIKMSYCNIFTFKKLVSHYHGIQHHKLFQEIEELIENVEVTNEEVLGELMKSNDVRTALQGLVEFLQWKKVKLDDEAEISINKEAKE</sequence>
<name>A0A067KBX7_JATCU</name>
<evidence type="ECO:0000256" key="3">
    <source>
        <dbReference type="ARBA" id="ARBA00022801"/>
    </source>
</evidence>
<comment type="cofactor">
    <cofactor evidence="1">
        <name>Mg(2+)</name>
        <dbReference type="ChEBI" id="CHEBI:18420"/>
    </cofactor>
</comment>
<dbReference type="InterPro" id="IPR003593">
    <property type="entry name" value="AAA+_ATPase"/>
</dbReference>
<evidence type="ECO:0000256" key="4">
    <source>
        <dbReference type="ARBA" id="ARBA00022842"/>
    </source>
</evidence>
<dbReference type="InterPro" id="IPR027417">
    <property type="entry name" value="P-loop_NTPase"/>
</dbReference>
<dbReference type="InterPro" id="IPR050747">
    <property type="entry name" value="Mitochondrial_chaperone_BCS1"/>
</dbReference>
<dbReference type="PANTHER" id="PTHR23070">
    <property type="entry name" value="BCS1 AAA-TYPE ATPASE"/>
    <property type="match status" value="1"/>
</dbReference>
<evidence type="ECO:0000259" key="6">
    <source>
        <dbReference type="SMART" id="SM00382"/>
    </source>
</evidence>
<dbReference type="SMART" id="SM00382">
    <property type="entry name" value="AAA"/>
    <property type="match status" value="1"/>
</dbReference>
<proteinExistence type="inferred from homology"/>
<keyword evidence="3" id="KW-0378">Hydrolase</keyword>
<dbReference type="KEGG" id="jcu:105639230"/>